<feature type="binding site" evidence="5">
    <location>
        <begin position="385"/>
        <end position="388"/>
    </location>
    <ligand>
        <name>GTP</name>
        <dbReference type="ChEBI" id="CHEBI:37565"/>
    </ligand>
</feature>
<dbReference type="GO" id="GO:0001664">
    <property type="term" value="F:G protein-coupled receptor binding"/>
    <property type="evidence" value="ECO:0007669"/>
    <property type="project" value="TreeGrafter"/>
</dbReference>
<reference evidence="8 9" key="1">
    <citation type="submission" date="2014-06" db="EMBL/GenBank/DDBJ databases">
        <title>Evolutionary Origins and Diversification of the Mycorrhizal Mutualists.</title>
        <authorList>
            <consortium name="DOE Joint Genome Institute"/>
            <consortium name="Mycorrhizal Genomics Consortium"/>
            <person name="Kohler A."/>
            <person name="Kuo A."/>
            <person name="Nagy L.G."/>
            <person name="Floudas D."/>
            <person name="Copeland A."/>
            <person name="Barry K.W."/>
            <person name="Cichocki N."/>
            <person name="Veneault-Fourrey C."/>
            <person name="LaButti K."/>
            <person name="Lindquist E.A."/>
            <person name="Lipzen A."/>
            <person name="Lundell T."/>
            <person name="Morin E."/>
            <person name="Murat C."/>
            <person name="Riley R."/>
            <person name="Ohm R."/>
            <person name="Sun H."/>
            <person name="Tunlid A."/>
            <person name="Henrissat B."/>
            <person name="Grigoriev I.V."/>
            <person name="Hibbett D.S."/>
            <person name="Martin F."/>
        </authorList>
    </citation>
    <scope>NUCLEOTIDE SEQUENCE [LARGE SCALE GENOMIC DNA]</scope>
    <source>
        <strain evidence="8 9">SS14</strain>
    </source>
</reference>
<evidence type="ECO:0000256" key="5">
    <source>
        <dbReference type="PIRSR" id="PIRSR601019-1"/>
    </source>
</evidence>
<organism evidence="8 9">
    <name type="scientific">Sphaerobolus stellatus (strain SS14)</name>
    <dbReference type="NCBI Taxonomy" id="990650"/>
    <lineage>
        <taxon>Eukaryota</taxon>
        <taxon>Fungi</taxon>
        <taxon>Dikarya</taxon>
        <taxon>Basidiomycota</taxon>
        <taxon>Agaricomycotina</taxon>
        <taxon>Agaricomycetes</taxon>
        <taxon>Phallomycetidae</taxon>
        <taxon>Geastrales</taxon>
        <taxon>Sphaerobolaceae</taxon>
        <taxon>Sphaerobolus</taxon>
    </lineage>
</organism>
<dbReference type="GO" id="GO:0005737">
    <property type="term" value="C:cytoplasm"/>
    <property type="evidence" value="ECO:0007669"/>
    <property type="project" value="TreeGrafter"/>
</dbReference>
<dbReference type="GO" id="GO:0005834">
    <property type="term" value="C:heterotrimeric G-protein complex"/>
    <property type="evidence" value="ECO:0007669"/>
    <property type="project" value="TreeGrafter"/>
</dbReference>
<dbReference type="GO" id="GO:0003924">
    <property type="term" value="F:GTPase activity"/>
    <property type="evidence" value="ECO:0007669"/>
    <property type="project" value="InterPro"/>
</dbReference>
<dbReference type="InterPro" id="IPR001019">
    <property type="entry name" value="Gprotein_alpha_su"/>
</dbReference>
<keyword evidence="3 5" id="KW-0342">GTP-binding</keyword>
<feature type="binding site" evidence="6">
    <location>
        <position position="292"/>
    </location>
    <ligand>
        <name>Mg(2+)</name>
        <dbReference type="ChEBI" id="CHEBI:18420"/>
    </ligand>
</feature>
<dbReference type="PROSITE" id="PS51882">
    <property type="entry name" value="G_ALPHA"/>
    <property type="match status" value="1"/>
</dbReference>
<feature type="binding site" evidence="5">
    <location>
        <begin position="286"/>
        <end position="292"/>
    </location>
    <ligand>
        <name>GTP</name>
        <dbReference type="ChEBI" id="CHEBI:37565"/>
    </ligand>
</feature>
<evidence type="ECO:0000313" key="8">
    <source>
        <dbReference type="EMBL" id="KIJ39014.1"/>
    </source>
</evidence>
<dbReference type="PANTHER" id="PTHR10218:SF360">
    <property type="entry name" value="GUANINE NUCLEOTIDE-BINDING PROTEIN SUBUNIT ALPHA HOMOLOG"/>
    <property type="match status" value="1"/>
</dbReference>
<keyword evidence="2 5" id="KW-0547">Nucleotide-binding</keyword>
<evidence type="ECO:0000256" key="7">
    <source>
        <dbReference type="SAM" id="MobiDB-lite"/>
    </source>
</evidence>
<dbReference type="FunFam" id="3.40.50.300:FF:000692">
    <property type="entry name" value="Guanine nucleotide-binding protein subunit alpha"/>
    <property type="match status" value="1"/>
</dbReference>
<evidence type="ECO:0008006" key="10">
    <source>
        <dbReference type="Google" id="ProtNLM"/>
    </source>
</evidence>
<dbReference type="GO" id="GO:0046872">
    <property type="term" value="F:metal ion binding"/>
    <property type="evidence" value="ECO:0007669"/>
    <property type="project" value="UniProtKB-KW"/>
</dbReference>
<keyword evidence="9" id="KW-1185">Reference proteome</keyword>
<dbReference type="PANTHER" id="PTHR10218">
    <property type="entry name" value="GTP-BINDING PROTEIN ALPHA SUBUNIT"/>
    <property type="match status" value="1"/>
</dbReference>
<evidence type="ECO:0000256" key="2">
    <source>
        <dbReference type="ARBA" id="ARBA00022741"/>
    </source>
</evidence>
<feature type="region of interest" description="Disordered" evidence="7">
    <location>
        <begin position="122"/>
        <end position="142"/>
    </location>
</feature>
<accession>A0A0C9UVX0</accession>
<protein>
    <recommendedName>
        <fullName evidence="10">Guanine nucleotide-binding protein subunit alpha</fullName>
    </recommendedName>
</protein>
<keyword evidence="4" id="KW-0807">Transducer</keyword>
<sequence length="474" mass="54059">MPVRTDGSNEDPLTRALLEEIGEETEAEQQLRLKKEKEARRVSESIDELLKQDKAALKKTRPVKILLLGKSTALKNFQIMHTPQAWEAERPSWRGVIQLNLIRSVRMILEAMTDAAIHSSSRNSRIWADRSQSPDQEPLSAKSSDLLSRCHYLEERLRPLLEVEETLIQRLAIDTESGDPTTTGLGPQPKFREISVNAHSWKSSLHKLVQGTSKDGTLPSTNEEEDGISQVIASCKEDIHALWTDPNIDAILKKRKLRVDDLPGFFLNDLDRIANVNYVPSDDDVLRARLKTVGVTEYRFTRETPNTMGADWRIYDVGGSRTQRAAWAPYFQDVDAIIFLAPISCFDQALVEDPNVNRLEDTVLLWKQVCRNPLLAKCHIVLFMNKTDLMDKKLRSGVRLNRYIPSYANRENDFATASAYLQRKFQVIFHEHSPQRRTFYCHLTALTDMQASGKLLASVADMVFQAYLRDNDLI</sequence>
<dbReference type="Gene3D" id="3.40.50.300">
    <property type="entry name" value="P-loop containing nucleotide triphosphate hydrolases"/>
    <property type="match status" value="2"/>
</dbReference>
<proteinExistence type="predicted"/>
<dbReference type="Proteomes" id="UP000054279">
    <property type="component" value="Unassembled WGS sequence"/>
</dbReference>
<evidence type="ECO:0000256" key="3">
    <source>
        <dbReference type="ARBA" id="ARBA00023134"/>
    </source>
</evidence>
<name>A0A0C9UVX0_SPHS4</name>
<evidence type="ECO:0000256" key="6">
    <source>
        <dbReference type="PIRSR" id="PIRSR601019-2"/>
    </source>
</evidence>
<dbReference type="HOGENOM" id="CLU_014184_1_1_1"/>
<keyword evidence="6" id="KW-0460">Magnesium</keyword>
<dbReference type="GO" id="GO:0031683">
    <property type="term" value="F:G-protein beta/gamma-subunit complex binding"/>
    <property type="evidence" value="ECO:0007669"/>
    <property type="project" value="InterPro"/>
</dbReference>
<evidence type="ECO:0000256" key="4">
    <source>
        <dbReference type="ARBA" id="ARBA00023224"/>
    </source>
</evidence>
<evidence type="ECO:0000313" key="9">
    <source>
        <dbReference type="Proteomes" id="UP000054279"/>
    </source>
</evidence>
<evidence type="ECO:0000256" key="1">
    <source>
        <dbReference type="ARBA" id="ARBA00022723"/>
    </source>
</evidence>
<dbReference type="GO" id="GO:0005525">
    <property type="term" value="F:GTP binding"/>
    <property type="evidence" value="ECO:0007669"/>
    <property type="project" value="UniProtKB-KW"/>
</dbReference>
<dbReference type="PRINTS" id="PR00318">
    <property type="entry name" value="GPROTEINA"/>
</dbReference>
<keyword evidence="1 6" id="KW-0479">Metal-binding</keyword>
<dbReference type="AlphaFoldDB" id="A0A0C9UVX0"/>
<dbReference type="SMART" id="SM00275">
    <property type="entry name" value="G_alpha"/>
    <property type="match status" value="1"/>
</dbReference>
<dbReference type="InterPro" id="IPR027417">
    <property type="entry name" value="P-loop_NTPase"/>
</dbReference>
<dbReference type="OrthoDB" id="5817230at2759"/>
<dbReference type="InterPro" id="IPR011025">
    <property type="entry name" value="GproteinA_insert"/>
</dbReference>
<dbReference type="EMBL" id="KN837155">
    <property type="protein sequence ID" value="KIJ39014.1"/>
    <property type="molecule type" value="Genomic_DNA"/>
</dbReference>
<gene>
    <name evidence="8" type="ORF">M422DRAFT_32883</name>
</gene>
<dbReference type="GO" id="GO:0007188">
    <property type="term" value="P:adenylate cyclase-modulating G protein-coupled receptor signaling pathway"/>
    <property type="evidence" value="ECO:0007669"/>
    <property type="project" value="TreeGrafter"/>
</dbReference>
<dbReference type="SUPFAM" id="SSF47895">
    <property type="entry name" value="Transducin (alpha subunit), insertion domain"/>
    <property type="match status" value="1"/>
</dbReference>
<dbReference type="SUPFAM" id="SSF52540">
    <property type="entry name" value="P-loop containing nucleoside triphosphate hydrolases"/>
    <property type="match status" value="1"/>
</dbReference>
<dbReference type="Pfam" id="PF00503">
    <property type="entry name" value="G-alpha"/>
    <property type="match status" value="1"/>
</dbReference>